<dbReference type="PANTHER" id="PTHR31415">
    <property type="entry name" value="OS05G0367900 PROTEIN"/>
    <property type="match status" value="1"/>
</dbReference>
<keyword evidence="3" id="KW-0812">Transmembrane</keyword>
<dbReference type="PANTHER" id="PTHR31415:SF101">
    <property type="entry name" value="LATE EMBRYOGENESIS ABUNDANT PROTEIN"/>
    <property type="match status" value="1"/>
</dbReference>
<gene>
    <name evidence="4" type="ORF">TSUD_340310</name>
</gene>
<dbReference type="EMBL" id="DF973172">
    <property type="protein sequence ID" value="GAU17488.1"/>
    <property type="molecule type" value="Genomic_DNA"/>
</dbReference>
<organism evidence="4 5">
    <name type="scientific">Trifolium subterraneum</name>
    <name type="common">Subterranean clover</name>
    <dbReference type="NCBI Taxonomy" id="3900"/>
    <lineage>
        <taxon>Eukaryota</taxon>
        <taxon>Viridiplantae</taxon>
        <taxon>Streptophyta</taxon>
        <taxon>Embryophyta</taxon>
        <taxon>Tracheophyta</taxon>
        <taxon>Spermatophyta</taxon>
        <taxon>Magnoliopsida</taxon>
        <taxon>eudicotyledons</taxon>
        <taxon>Gunneridae</taxon>
        <taxon>Pentapetalae</taxon>
        <taxon>rosids</taxon>
        <taxon>fabids</taxon>
        <taxon>Fabales</taxon>
        <taxon>Fabaceae</taxon>
        <taxon>Papilionoideae</taxon>
        <taxon>50 kb inversion clade</taxon>
        <taxon>NPAAA clade</taxon>
        <taxon>Hologalegina</taxon>
        <taxon>IRL clade</taxon>
        <taxon>Trifolieae</taxon>
        <taxon>Trifolium</taxon>
    </lineage>
</organism>
<comment type="subcellular location">
    <subcellularLocation>
        <location evidence="1">Membrane</location>
    </subcellularLocation>
</comment>
<feature type="transmembrane region" description="Helical" evidence="3">
    <location>
        <begin position="39"/>
        <end position="61"/>
    </location>
</feature>
<keyword evidence="2 3" id="KW-0472">Membrane</keyword>
<evidence type="ECO:0000313" key="4">
    <source>
        <dbReference type="EMBL" id="GAU17488.1"/>
    </source>
</evidence>
<name>A0A2Z6MHA2_TRISU</name>
<dbReference type="Proteomes" id="UP000242715">
    <property type="component" value="Unassembled WGS sequence"/>
</dbReference>
<protein>
    <recommendedName>
        <fullName evidence="6">Late embryogenesis abundant protein LEA-2 subgroup domain-containing protein</fullName>
    </recommendedName>
</protein>
<sequence length="146" mass="17012">MQPRLNDTYYGPSIPLVPRQPNRCCHHRGRSCCSHLFGIFWKLLIALIVLFGLIILIFYIIGQPHVFKFYVTEAKLTQFDYINNTLHYNMVLNFIIHNSNKKLSIYYGKVEARALYEGSRFANVDVVTHMNSFRQYKSSSDPMSAN</sequence>
<dbReference type="GO" id="GO:0098542">
    <property type="term" value="P:defense response to other organism"/>
    <property type="evidence" value="ECO:0007669"/>
    <property type="project" value="InterPro"/>
</dbReference>
<keyword evidence="3" id="KW-1133">Transmembrane helix</keyword>
<evidence type="ECO:0000256" key="2">
    <source>
        <dbReference type="ARBA" id="ARBA00023136"/>
    </source>
</evidence>
<dbReference type="InterPro" id="IPR044839">
    <property type="entry name" value="NDR1-like"/>
</dbReference>
<dbReference type="GO" id="GO:0005886">
    <property type="term" value="C:plasma membrane"/>
    <property type="evidence" value="ECO:0007669"/>
    <property type="project" value="TreeGrafter"/>
</dbReference>
<dbReference type="OrthoDB" id="1889094at2759"/>
<evidence type="ECO:0008006" key="6">
    <source>
        <dbReference type="Google" id="ProtNLM"/>
    </source>
</evidence>
<evidence type="ECO:0000313" key="5">
    <source>
        <dbReference type="Proteomes" id="UP000242715"/>
    </source>
</evidence>
<keyword evidence="5" id="KW-1185">Reference proteome</keyword>
<reference evidence="5" key="1">
    <citation type="journal article" date="2017" name="Front. Plant Sci.">
        <title>Climate Clever Clovers: New Paradigm to Reduce the Environmental Footprint of Ruminants by Breeding Low Methanogenic Forages Utilizing Haplotype Variation.</title>
        <authorList>
            <person name="Kaur P."/>
            <person name="Appels R."/>
            <person name="Bayer P.E."/>
            <person name="Keeble-Gagnere G."/>
            <person name="Wang J."/>
            <person name="Hirakawa H."/>
            <person name="Shirasawa K."/>
            <person name="Vercoe P."/>
            <person name="Stefanova K."/>
            <person name="Durmic Z."/>
            <person name="Nichols P."/>
            <person name="Revell C."/>
            <person name="Isobe S.N."/>
            <person name="Edwards D."/>
            <person name="Erskine W."/>
        </authorList>
    </citation>
    <scope>NUCLEOTIDE SEQUENCE [LARGE SCALE GENOMIC DNA]</scope>
    <source>
        <strain evidence="5">cv. Daliak</strain>
    </source>
</reference>
<proteinExistence type="predicted"/>
<evidence type="ECO:0000256" key="3">
    <source>
        <dbReference type="SAM" id="Phobius"/>
    </source>
</evidence>
<accession>A0A2Z6MHA2</accession>
<dbReference type="AlphaFoldDB" id="A0A2Z6MHA2"/>
<dbReference type="GO" id="GO:0009506">
    <property type="term" value="C:plasmodesma"/>
    <property type="evidence" value="ECO:0007669"/>
    <property type="project" value="TreeGrafter"/>
</dbReference>
<evidence type="ECO:0000256" key="1">
    <source>
        <dbReference type="ARBA" id="ARBA00004370"/>
    </source>
</evidence>